<name>A0A939MA12_9BRAD</name>
<dbReference type="EMBL" id="JAGEMI010000001">
    <property type="protein sequence ID" value="MBO1865368.1"/>
    <property type="molecule type" value="Genomic_DNA"/>
</dbReference>
<dbReference type="EMBL" id="CP086136">
    <property type="protein sequence ID" value="UEM08991.1"/>
    <property type="molecule type" value="Genomic_DNA"/>
</dbReference>
<organism evidence="1">
    <name type="scientific">Bradyrhizobium barranii subsp. barranii</name>
    <dbReference type="NCBI Taxonomy" id="2823807"/>
    <lineage>
        <taxon>Bacteria</taxon>
        <taxon>Pseudomonadati</taxon>
        <taxon>Pseudomonadota</taxon>
        <taxon>Alphaproteobacteria</taxon>
        <taxon>Hyphomicrobiales</taxon>
        <taxon>Nitrobacteraceae</taxon>
        <taxon>Bradyrhizobium</taxon>
        <taxon>Bradyrhizobium barranii</taxon>
    </lineage>
</organism>
<proteinExistence type="predicted"/>
<gene>
    <name evidence="2" type="ORF">J4G43_030090</name>
    <name evidence="1" type="ORF">J4G43_32065</name>
</gene>
<dbReference type="AlphaFoldDB" id="A0A939MA12"/>
<dbReference type="KEGG" id="bban:J4G43_030090"/>
<evidence type="ECO:0000313" key="2">
    <source>
        <dbReference type="EMBL" id="UEM08991.1"/>
    </source>
</evidence>
<reference evidence="2 3" key="2">
    <citation type="journal article" date="2022" name="Int. J. Syst. Evol. Microbiol.">
        <title>Strains of Bradyrhizobium barranii sp. nov. associated with legumes native to Canada are symbionts of soybeans and belong to different subspecies (subsp. barranii subsp. nov. and subsp. apii subsp. nov.) and symbiovars (sv. glycinearum and sv. septentrionale).</title>
        <authorList>
            <person name="Bromfield E.S.P."/>
            <person name="Cloutier S."/>
            <person name="Wasai-Hara S."/>
            <person name="Minamisawa K."/>
        </authorList>
    </citation>
    <scope>NUCLEOTIDE SEQUENCE [LARGE SCALE GENOMIC DNA]</scope>
    <source>
        <strain evidence="2 3">144S4</strain>
    </source>
</reference>
<evidence type="ECO:0000313" key="1">
    <source>
        <dbReference type="EMBL" id="MBO1865368.1"/>
    </source>
</evidence>
<sequence length="108" mass="12234">MPWSREFEQPISLPGRKPITTFEEAATFIQRLPKAEQSKPHWQAAVEALIMAAESKEGPTMLARIGVMRALNQGVDPLARVRLAKAYRLIRWRRLEGLTYICQTVASS</sequence>
<dbReference type="Proteomes" id="UP000664702">
    <property type="component" value="Chromosome"/>
</dbReference>
<accession>A0A939MA12</accession>
<evidence type="ECO:0000313" key="3">
    <source>
        <dbReference type="Proteomes" id="UP000664702"/>
    </source>
</evidence>
<protein>
    <submittedName>
        <fullName evidence="1">Uncharacterized protein</fullName>
    </submittedName>
</protein>
<reference evidence="1" key="1">
    <citation type="submission" date="2021-03" db="EMBL/GenBank/DDBJ databases">
        <title>Whole Genome Sequence of Bradyrhizobium sp. Strain 144S4.</title>
        <authorList>
            <person name="Bromfield E.S.P."/>
            <person name="Cloutier S."/>
        </authorList>
    </citation>
    <scope>NUCLEOTIDE SEQUENCE [LARGE SCALE GENOMIC DNA]</scope>
    <source>
        <strain evidence="1">144S4</strain>
    </source>
</reference>
<dbReference type="RefSeq" id="WP_208087174.1">
    <property type="nucleotide sequence ID" value="NZ_CP086136.1"/>
</dbReference>